<dbReference type="PANTHER" id="PTHR18895:SF74">
    <property type="entry name" value="MTRF1L RELEASE FACTOR GLUTAMINE METHYLTRANSFERASE"/>
    <property type="match status" value="1"/>
</dbReference>
<dbReference type="InterPro" id="IPR050320">
    <property type="entry name" value="N5-glutamine_MTase"/>
</dbReference>
<accession>A0A1G7T317</accession>
<proteinExistence type="predicted"/>
<dbReference type="GO" id="GO:0102559">
    <property type="term" value="F:peptide chain release factor N(5)-glutamine methyltransferase activity"/>
    <property type="evidence" value="ECO:0007669"/>
    <property type="project" value="UniProtKB-EC"/>
</dbReference>
<dbReference type="STRING" id="645274.SAMN04487901_102105"/>
<evidence type="ECO:0000313" key="9">
    <source>
        <dbReference type="Proteomes" id="UP000198779"/>
    </source>
</evidence>
<dbReference type="EC" id="2.1.1.297" evidence="1"/>
<organism evidence="8 9">
    <name type="scientific">Prevotella communis</name>
    <dbReference type="NCBI Taxonomy" id="2913614"/>
    <lineage>
        <taxon>Bacteria</taxon>
        <taxon>Pseudomonadati</taxon>
        <taxon>Bacteroidota</taxon>
        <taxon>Bacteroidia</taxon>
        <taxon>Bacteroidales</taxon>
        <taxon>Prevotellaceae</taxon>
        <taxon>Prevotella</taxon>
    </lineage>
</organism>
<dbReference type="Proteomes" id="UP000198779">
    <property type="component" value="Unassembled WGS sequence"/>
</dbReference>
<keyword evidence="9" id="KW-1185">Reference proteome</keyword>
<dbReference type="AlphaFoldDB" id="A0A1G7T317"/>
<evidence type="ECO:0000256" key="4">
    <source>
        <dbReference type="ARBA" id="ARBA00022691"/>
    </source>
</evidence>
<dbReference type="CDD" id="cd02440">
    <property type="entry name" value="AdoMet_MTases"/>
    <property type="match status" value="1"/>
</dbReference>
<dbReference type="InterPro" id="IPR019874">
    <property type="entry name" value="RF_methyltr_PrmC"/>
</dbReference>
<dbReference type="InterPro" id="IPR029063">
    <property type="entry name" value="SAM-dependent_MTases_sf"/>
</dbReference>
<dbReference type="Gene3D" id="3.40.50.150">
    <property type="entry name" value="Vaccinia Virus protein VP39"/>
    <property type="match status" value="1"/>
</dbReference>
<evidence type="ECO:0000259" key="7">
    <source>
        <dbReference type="Pfam" id="PF17827"/>
    </source>
</evidence>
<dbReference type="EMBL" id="FNCQ01000002">
    <property type="protein sequence ID" value="SDG29665.1"/>
    <property type="molecule type" value="Genomic_DNA"/>
</dbReference>
<protein>
    <recommendedName>
        <fullName evidence="1">peptide chain release factor N(5)-glutamine methyltransferase</fullName>
        <ecNumber evidence="1">2.1.1.297</ecNumber>
    </recommendedName>
</protein>
<sequence length="286" mass="32447">MTYNELWRQLTQVYDDYEAKAIARMVYEVRFGLMPSDLFIGKDTQLSTDDQKLLAEITQRLLTGEPVQYVLGEAEFGGRTFHVEPGVLIPRPETYELCQWIMEERRGKKEEGRNTSILDIGTGSGCIACTLAAELADAEVTAWDISDDALRIATENAKRTNVHVSFKKVDVLNTSLLNRERPATGLDIIVSNPPYICNKERATMECNVLEHEPELALFVPDDDPLLFYRTIARFAAKTLNPGGVLYFEINPLHVSEMQQMLSEEGFSHTEIRNDQFGKQRFTKSCL</sequence>
<dbReference type="GO" id="GO:0003676">
    <property type="term" value="F:nucleic acid binding"/>
    <property type="evidence" value="ECO:0007669"/>
    <property type="project" value="InterPro"/>
</dbReference>
<dbReference type="NCBIfam" id="TIGR00536">
    <property type="entry name" value="hemK_fam"/>
    <property type="match status" value="1"/>
</dbReference>
<dbReference type="RefSeq" id="WP_091814526.1">
    <property type="nucleotide sequence ID" value="NZ_FNCQ01000002.1"/>
</dbReference>
<comment type="catalytic activity">
    <reaction evidence="5">
        <text>L-glutaminyl-[peptide chain release factor] + S-adenosyl-L-methionine = N(5)-methyl-L-glutaminyl-[peptide chain release factor] + S-adenosyl-L-homocysteine + H(+)</text>
        <dbReference type="Rhea" id="RHEA:42896"/>
        <dbReference type="Rhea" id="RHEA-COMP:10271"/>
        <dbReference type="Rhea" id="RHEA-COMP:10272"/>
        <dbReference type="ChEBI" id="CHEBI:15378"/>
        <dbReference type="ChEBI" id="CHEBI:30011"/>
        <dbReference type="ChEBI" id="CHEBI:57856"/>
        <dbReference type="ChEBI" id="CHEBI:59789"/>
        <dbReference type="ChEBI" id="CHEBI:61891"/>
        <dbReference type="EC" id="2.1.1.297"/>
    </reaction>
</comment>
<evidence type="ECO:0000256" key="2">
    <source>
        <dbReference type="ARBA" id="ARBA00022603"/>
    </source>
</evidence>
<reference evidence="9" key="1">
    <citation type="submission" date="2016-10" db="EMBL/GenBank/DDBJ databases">
        <authorList>
            <person name="Varghese N."/>
            <person name="Submissions S."/>
        </authorList>
    </citation>
    <scope>NUCLEOTIDE SEQUENCE [LARGE SCALE GENOMIC DNA]</scope>
    <source>
        <strain evidence="9">BP1-148</strain>
    </source>
</reference>
<evidence type="ECO:0000313" key="8">
    <source>
        <dbReference type="EMBL" id="SDG29665.1"/>
    </source>
</evidence>
<dbReference type="Gene3D" id="1.10.8.10">
    <property type="entry name" value="DNA helicase RuvA subunit, C-terminal domain"/>
    <property type="match status" value="1"/>
</dbReference>
<dbReference type="PANTHER" id="PTHR18895">
    <property type="entry name" value="HEMK METHYLTRANSFERASE"/>
    <property type="match status" value="1"/>
</dbReference>
<keyword evidence="3 8" id="KW-0808">Transferase</keyword>
<feature type="domain" description="Release factor glutamine methyltransferase N-terminal" evidence="7">
    <location>
        <begin position="17"/>
        <end position="72"/>
    </location>
</feature>
<dbReference type="InterPro" id="IPR040758">
    <property type="entry name" value="PrmC_N"/>
</dbReference>
<keyword evidence="2 8" id="KW-0489">Methyltransferase</keyword>
<gene>
    <name evidence="8" type="ORF">SAMN04487901_102105</name>
</gene>
<dbReference type="SUPFAM" id="SSF53335">
    <property type="entry name" value="S-adenosyl-L-methionine-dependent methyltransferases"/>
    <property type="match status" value="1"/>
</dbReference>
<dbReference type="Pfam" id="PF05175">
    <property type="entry name" value="MTS"/>
    <property type="match status" value="1"/>
</dbReference>
<feature type="domain" description="Methyltransferase small" evidence="6">
    <location>
        <begin position="113"/>
        <end position="200"/>
    </location>
</feature>
<dbReference type="GO" id="GO:0032259">
    <property type="term" value="P:methylation"/>
    <property type="evidence" value="ECO:0007669"/>
    <property type="project" value="UniProtKB-KW"/>
</dbReference>
<keyword evidence="4" id="KW-0949">S-adenosyl-L-methionine</keyword>
<dbReference type="PROSITE" id="PS00092">
    <property type="entry name" value="N6_MTASE"/>
    <property type="match status" value="1"/>
</dbReference>
<dbReference type="InterPro" id="IPR002052">
    <property type="entry name" value="DNA_methylase_N6_adenine_CS"/>
</dbReference>
<name>A0A1G7T317_9BACT</name>
<evidence type="ECO:0000259" key="6">
    <source>
        <dbReference type="Pfam" id="PF05175"/>
    </source>
</evidence>
<evidence type="ECO:0000256" key="5">
    <source>
        <dbReference type="ARBA" id="ARBA00048391"/>
    </source>
</evidence>
<dbReference type="NCBIfam" id="TIGR03534">
    <property type="entry name" value="RF_mod_PrmC"/>
    <property type="match status" value="1"/>
</dbReference>
<dbReference type="InterPro" id="IPR007848">
    <property type="entry name" value="Small_mtfrase_dom"/>
</dbReference>
<dbReference type="Pfam" id="PF17827">
    <property type="entry name" value="PrmC_N"/>
    <property type="match status" value="1"/>
</dbReference>
<evidence type="ECO:0000256" key="1">
    <source>
        <dbReference type="ARBA" id="ARBA00012771"/>
    </source>
</evidence>
<evidence type="ECO:0000256" key="3">
    <source>
        <dbReference type="ARBA" id="ARBA00022679"/>
    </source>
</evidence>
<dbReference type="InterPro" id="IPR004556">
    <property type="entry name" value="HemK-like"/>
</dbReference>